<comment type="caution">
    <text evidence="2">The sequence shown here is derived from an EMBL/GenBank/DDBJ whole genome shotgun (WGS) entry which is preliminary data.</text>
</comment>
<organism evidence="2 3">
    <name type="scientific">Araneus ventricosus</name>
    <name type="common">Orbweaver spider</name>
    <name type="synonym">Epeira ventricosa</name>
    <dbReference type="NCBI Taxonomy" id="182803"/>
    <lineage>
        <taxon>Eukaryota</taxon>
        <taxon>Metazoa</taxon>
        <taxon>Ecdysozoa</taxon>
        <taxon>Arthropoda</taxon>
        <taxon>Chelicerata</taxon>
        <taxon>Arachnida</taxon>
        <taxon>Araneae</taxon>
        <taxon>Araneomorphae</taxon>
        <taxon>Entelegynae</taxon>
        <taxon>Araneoidea</taxon>
        <taxon>Araneidae</taxon>
        <taxon>Araneus</taxon>
    </lineage>
</organism>
<accession>A0A4Y2D7G1</accession>
<dbReference type="EMBL" id="BGPR01000317">
    <property type="protein sequence ID" value="GBM12663.1"/>
    <property type="molecule type" value="Genomic_DNA"/>
</dbReference>
<dbReference type="Proteomes" id="UP000499080">
    <property type="component" value="Unassembled WGS sequence"/>
</dbReference>
<keyword evidence="1" id="KW-0472">Membrane</keyword>
<feature type="transmembrane region" description="Helical" evidence="1">
    <location>
        <begin position="57"/>
        <end position="79"/>
    </location>
</feature>
<gene>
    <name evidence="2" type="ORF">AVEN_46150_1</name>
</gene>
<protein>
    <submittedName>
        <fullName evidence="2">Uncharacterized protein</fullName>
    </submittedName>
</protein>
<evidence type="ECO:0000256" key="1">
    <source>
        <dbReference type="SAM" id="Phobius"/>
    </source>
</evidence>
<dbReference type="AlphaFoldDB" id="A0A4Y2D7G1"/>
<keyword evidence="1" id="KW-0812">Transmembrane</keyword>
<name>A0A4Y2D7G1_ARAVE</name>
<feature type="transmembrane region" description="Helical" evidence="1">
    <location>
        <begin position="18"/>
        <end position="37"/>
    </location>
</feature>
<evidence type="ECO:0000313" key="2">
    <source>
        <dbReference type="EMBL" id="GBM12663.1"/>
    </source>
</evidence>
<proteinExistence type="predicted"/>
<evidence type="ECO:0000313" key="3">
    <source>
        <dbReference type="Proteomes" id="UP000499080"/>
    </source>
</evidence>
<keyword evidence="3" id="KW-1185">Reference proteome</keyword>
<sequence>MTPDFGDKESDFGGKMKILVYARILVVSLVGTELWETFEMILCDIASRGINPEGSEIFFGVLVFCLNVFEFSFGVLFALQVGQLLK</sequence>
<keyword evidence="1" id="KW-1133">Transmembrane helix</keyword>
<reference evidence="2 3" key="1">
    <citation type="journal article" date="2019" name="Sci. Rep.">
        <title>Orb-weaving spider Araneus ventricosus genome elucidates the spidroin gene catalogue.</title>
        <authorList>
            <person name="Kono N."/>
            <person name="Nakamura H."/>
            <person name="Ohtoshi R."/>
            <person name="Moran D.A.P."/>
            <person name="Shinohara A."/>
            <person name="Yoshida Y."/>
            <person name="Fujiwara M."/>
            <person name="Mori M."/>
            <person name="Tomita M."/>
            <person name="Arakawa K."/>
        </authorList>
    </citation>
    <scope>NUCLEOTIDE SEQUENCE [LARGE SCALE GENOMIC DNA]</scope>
</reference>